<keyword evidence="8 12" id="KW-0067">ATP-binding</keyword>
<evidence type="ECO:0000256" key="4">
    <source>
        <dbReference type="ARBA" id="ARBA00022490"/>
    </source>
</evidence>
<comment type="similarity">
    <text evidence="2 12 13">Belongs to the RecF family.</text>
</comment>
<accession>A0A926D9Z6</accession>
<dbReference type="InterPro" id="IPR003395">
    <property type="entry name" value="RecF/RecN/SMC_N"/>
</dbReference>
<evidence type="ECO:0000256" key="2">
    <source>
        <dbReference type="ARBA" id="ARBA00008016"/>
    </source>
</evidence>
<sequence>MKISQFAYQNFRNLQDGMFSPQEGVNVIYGKNAQGKTNLLEAMWIFTGGRSFRGAKDAEFLRMNASQKKVTLSMQFFSGEREQQAELFLEDGKRTSSLNGVKRKGSACLVGNFCAVIFSPEHLSFVKGGPQLRRSFLDSAICQIKPLYSKLLYRYQHTLQQRNSLLKDIPRHRELLDTLEIWDEKLAHYGSSILQERLSYTERIGAAAQKIYEGISGGKEAITLSYQSSAGMPVPAEQNFYDYLISSLQHRRAEDLSCGFTLSGPHRDDLDIFIDGASARAFGSQGQQRSIVLAMKFAEAQILSSVLNEPPILFLDDVMSELDTFRQDYLFNHLHGHQVFITCCDPENIRSFENGSLFRMEKGVLLQEETSCICI</sequence>
<dbReference type="GO" id="GO:0005524">
    <property type="term" value="F:ATP binding"/>
    <property type="evidence" value="ECO:0007669"/>
    <property type="project" value="UniProtKB-UniRule"/>
</dbReference>
<evidence type="ECO:0000256" key="8">
    <source>
        <dbReference type="ARBA" id="ARBA00022840"/>
    </source>
</evidence>
<feature type="domain" description="RecF/RecN/SMC N-terminal" evidence="14">
    <location>
        <begin position="3"/>
        <end position="353"/>
    </location>
</feature>
<dbReference type="GO" id="GO:0009432">
    <property type="term" value="P:SOS response"/>
    <property type="evidence" value="ECO:0007669"/>
    <property type="project" value="UniProtKB-UniRule"/>
</dbReference>
<reference evidence="15" key="1">
    <citation type="submission" date="2020-08" db="EMBL/GenBank/DDBJ databases">
        <title>Genome public.</title>
        <authorList>
            <person name="Liu C."/>
            <person name="Sun Q."/>
        </authorList>
    </citation>
    <scope>NUCLEOTIDE SEQUENCE</scope>
    <source>
        <strain evidence="15">NSJ-40</strain>
    </source>
</reference>
<dbReference type="Proteomes" id="UP000651482">
    <property type="component" value="Unassembled WGS sequence"/>
</dbReference>
<dbReference type="GO" id="GO:0003697">
    <property type="term" value="F:single-stranded DNA binding"/>
    <property type="evidence" value="ECO:0007669"/>
    <property type="project" value="UniProtKB-UniRule"/>
</dbReference>
<dbReference type="InterPro" id="IPR042174">
    <property type="entry name" value="RecF_2"/>
</dbReference>
<evidence type="ECO:0000256" key="11">
    <source>
        <dbReference type="ARBA" id="ARBA00023236"/>
    </source>
</evidence>
<dbReference type="GO" id="GO:0006302">
    <property type="term" value="P:double-strand break repair"/>
    <property type="evidence" value="ECO:0007669"/>
    <property type="project" value="TreeGrafter"/>
</dbReference>
<dbReference type="PANTHER" id="PTHR32182:SF0">
    <property type="entry name" value="DNA REPLICATION AND REPAIR PROTEIN RECF"/>
    <property type="match status" value="1"/>
</dbReference>
<evidence type="ECO:0000256" key="5">
    <source>
        <dbReference type="ARBA" id="ARBA00022705"/>
    </source>
</evidence>
<evidence type="ECO:0000256" key="13">
    <source>
        <dbReference type="RuleBase" id="RU000578"/>
    </source>
</evidence>
<keyword evidence="16" id="KW-1185">Reference proteome</keyword>
<evidence type="ECO:0000256" key="10">
    <source>
        <dbReference type="ARBA" id="ARBA00023204"/>
    </source>
</evidence>
<dbReference type="GO" id="GO:0005737">
    <property type="term" value="C:cytoplasm"/>
    <property type="evidence" value="ECO:0007669"/>
    <property type="project" value="UniProtKB-SubCell"/>
</dbReference>
<gene>
    <name evidence="12 15" type="primary">recF</name>
    <name evidence="15" type="ORF">IAG03_08190</name>
</gene>
<evidence type="ECO:0000313" key="15">
    <source>
        <dbReference type="EMBL" id="MBC8533981.1"/>
    </source>
</evidence>
<keyword evidence="11 12" id="KW-0742">SOS response</keyword>
<dbReference type="PROSITE" id="PS00617">
    <property type="entry name" value="RECF_1"/>
    <property type="match status" value="1"/>
</dbReference>
<dbReference type="HAMAP" id="MF_00365">
    <property type="entry name" value="RecF"/>
    <property type="match status" value="1"/>
</dbReference>
<dbReference type="SUPFAM" id="SSF52540">
    <property type="entry name" value="P-loop containing nucleoside triphosphate hydrolases"/>
    <property type="match status" value="1"/>
</dbReference>
<dbReference type="InterPro" id="IPR018078">
    <property type="entry name" value="DNA-binding_RecF_CS"/>
</dbReference>
<evidence type="ECO:0000313" key="16">
    <source>
        <dbReference type="Proteomes" id="UP000651482"/>
    </source>
</evidence>
<dbReference type="EMBL" id="JACRSN010000011">
    <property type="protein sequence ID" value="MBC8533981.1"/>
    <property type="molecule type" value="Genomic_DNA"/>
</dbReference>
<evidence type="ECO:0000256" key="7">
    <source>
        <dbReference type="ARBA" id="ARBA00022763"/>
    </source>
</evidence>
<dbReference type="InterPro" id="IPR027417">
    <property type="entry name" value="P-loop_NTPase"/>
</dbReference>
<comment type="function">
    <text evidence="12 13">The RecF protein is involved in DNA metabolism; it is required for DNA replication and normal SOS inducibility. RecF binds preferentially to single-stranded, linear DNA. It also seems to bind ATP.</text>
</comment>
<dbReference type="RefSeq" id="WP_249319634.1">
    <property type="nucleotide sequence ID" value="NZ_JACRSN010000011.1"/>
</dbReference>
<dbReference type="InterPro" id="IPR001238">
    <property type="entry name" value="DNA-binding_RecF"/>
</dbReference>
<dbReference type="PANTHER" id="PTHR32182">
    <property type="entry name" value="DNA REPLICATION AND REPAIR PROTEIN RECF"/>
    <property type="match status" value="1"/>
</dbReference>
<dbReference type="AlphaFoldDB" id="A0A926D9Z6"/>
<comment type="caution">
    <text evidence="15">The sequence shown here is derived from an EMBL/GenBank/DDBJ whole genome shotgun (WGS) entry which is preliminary data.</text>
</comment>
<keyword evidence="7 12" id="KW-0227">DNA damage</keyword>
<evidence type="ECO:0000259" key="14">
    <source>
        <dbReference type="Pfam" id="PF02463"/>
    </source>
</evidence>
<organism evidence="15 16">
    <name type="scientific">Yeguia hominis</name>
    <dbReference type="NCBI Taxonomy" id="2763662"/>
    <lineage>
        <taxon>Bacteria</taxon>
        <taxon>Bacillati</taxon>
        <taxon>Bacillota</taxon>
        <taxon>Clostridia</taxon>
        <taxon>Eubacteriales</taxon>
        <taxon>Yeguiaceae</taxon>
        <taxon>Yeguia</taxon>
    </lineage>
</organism>
<keyword evidence="9 12" id="KW-0238">DNA-binding</keyword>
<keyword evidence="6 12" id="KW-0547">Nucleotide-binding</keyword>
<name>A0A926D9Z6_9FIRM</name>
<evidence type="ECO:0000256" key="9">
    <source>
        <dbReference type="ARBA" id="ARBA00023125"/>
    </source>
</evidence>
<keyword evidence="5 12" id="KW-0235">DNA replication</keyword>
<evidence type="ECO:0000256" key="1">
    <source>
        <dbReference type="ARBA" id="ARBA00004496"/>
    </source>
</evidence>
<feature type="binding site" evidence="12">
    <location>
        <begin position="30"/>
        <end position="37"/>
    </location>
    <ligand>
        <name>ATP</name>
        <dbReference type="ChEBI" id="CHEBI:30616"/>
    </ligand>
</feature>
<dbReference type="Gene3D" id="1.20.1050.90">
    <property type="entry name" value="RecF/RecN/SMC, N-terminal domain"/>
    <property type="match status" value="1"/>
</dbReference>
<evidence type="ECO:0000256" key="6">
    <source>
        <dbReference type="ARBA" id="ARBA00022741"/>
    </source>
</evidence>
<dbReference type="GO" id="GO:0000731">
    <property type="term" value="P:DNA synthesis involved in DNA repair"/>
    <property type="evidence" value="ECO:0007669"/>
    <property type="project" value="TreeGrafter"/>
</dbReference>
<keyword evidence="4 12" id="KW-0963">Cytoplasm</keyword>
<dbReference type="NCBIfam" id="TIGR00611">
    <property type="entry name" value="recf"/>
    <property type="match status" value="1"/>
</dbReference>
<keyword evidence="10 12" id="KW-0234">DNA repair</keyword>
<evidence type="ECO:0000256" key="3">
    <source>
        <dbReference type="ARBA" id="ARBA00020170"/>
    </source>
</evidence>
<evidence type="ECO:0000256" key="12">
    <source>
        <dbReference type="HAMAP-Rule" id="MF_00365"/>
    </source>
</evidence>
<dbReference type="GO" id="GO:0006260">
    <property type="term" value="P:DNA replication"/>
    <property type="evidence" value="ECO:0007669"/>
    <property type="project" value="UniProtKB-UniRule"/>
</dbReference>
<dbReference type="PROSITE" id="PS00618">
    <property type="entry name" value="RECF_2"/>
    <property type="match status" value="1"/>
</dbReference>
<dbReference type="Gene3D" id="3.40.50.300">
    <property type="entry name" value="P-loop containing nucleotide triphosphate hydrolases"/>
    <property type="match status" value="1"/>
</dbReference>
<dbReference type="Pfam" id="PF02463">
    <property type="entry name" value="SMC_N"/>
    <property type="match status" value="1"/>
</dbReference>
<comment type="subcellular location">
    <subcellularLocation>
        <location evidence="1 12 13">Cytoplasm</location>
    </subcellularLocation>
</comment>
<proteinExistence type="inferred from homology"/>
<protein>
    <recommendedName>
        <fullName evidence="3 12">DNA replication and repair protein RecF</fullName>
    </recommendedName>
</protein>